<proteinExistence type="predicted"/>
<evidence type="ECO:0000313" key="3">
    <source>
        <dbReference type="Proteomes" id="UP001329825"/>
    </source>
</evidence>
<organism evidence="2 3">
    <name type="scientific">Kwoniella shivajii</name>
    <dbReference type="NCBI Taxonomy" id="564305"/>
    <lineage>
        <taxon>Eukaryota</taxon>
        <taxon>Fungi</taxon>
        <taxon>Dikarya</taxon>
        <taxon>Basidiomycota</taxon>
        <taxon>Agaricomycotina</taxon>
        <taxon>Tremellomycetes</taxon>
        <taxon>Tremellales</taxon>
        <taxon>Cryptococcaceae</taxon>
        <taxon>Kwoniella</taxon>
    </lineage>
</organism>
<dbReference type="Proteomes" id="UP001329825">
    <property type="component" value="Chromosome 9"/>
</dbReference>
<dbReference type="RefSeq" id="XP_062794348.1">
    <property type="nucleotide sequence ID" value="XM_062938297.1"/>
</dbReference>
<evidence type="ECO:0000256" key="1">
    <source>
        <dbReference type="SAM" id="MobiDB-lite"/>
    </source>
</evidence>
<evidence type="ECO:0000313" key="2">
    <source>
        <dbReference type="EMBL" id="WRT69609.1"/>
    </source>
</evidence>
<gene>
    <name evidence="2" type="ORF">IL334_006598</name>
</gene>
<feature type="compositionally biased region" description="Basic and acidic residues" evidence="1">
    <location>
        <begin position="174"/>
        <end position="185"/>
    </location>
</feature>
<name>A0ABZ1D6E7_9TREE</name>
<keyword evidence="3" id="KW-1185">Reference proteome</keyword>
<dbReference type="GeneID" id="87958728"/>
<feature type="region of interest" description="Disordered" evidence="1">
    <location>
        <begin position="139"/>
        <end position="201"/>
    </location>
</feature>
<sequence>MSGGFRNDTSSTVTTCTLKDGDGRALRTIANNVQSAGRTTTRTKAMRNYLESLSEGIVPSTGENNSFMSRALNRIKCPEYIIPSENDIWKIGKSKKKEESATLSINVLRRIRGDREIGITQMESNKTRTEIAHFHETLRQQDEALPGTDTDEALPQTDTGNSLMTLQDSTPSRYESKAHENEISRTDWASSMRATSNKQQR</sequence>
<dbReference type="EMBL" id="CP141889">
    <property type="protein sequence ID" value="WRT69609.1"/>
    <property type="molecule type" value="Genomic_DNA"/>
</dbReference>
<reference evidence="2 3" key="1">
    <citation type="submission" date="2024-01" db="EMBL/GenBank/DDBJ databases">
        <title>Comparative genomics of Cryptococcus and Kwoniella reveals pathogenesis evolution and contrasting modes of karyotype evolution via chromosome fusion or intercentromeric recombination.</title>
        <authorList>
            <person name="Coelho M.A."/>
            <person name="David-Palma M."/>
            <person name="Shea T."/>
            <person name="Bowers K."/>
            <person name="McGinley-Smith S."/>
            <person name="Mohammad A.W."/>
            <person name="Gnirke A."/>
            <person name="Yurkov A.M."/>
            <person name="Nowrousian M."/>
            <person name="Sun S."/>
            <person name="Cuomo C.A."/>
            <person name="Heitman J."/>
        </authorList>
    </citation>
    <scope>NUCLEOTIDE SEQUENCE [LARGE SCALE GENOMIC DNA]</scope>
    <source>
        <strain evidence="2">CBS 11374</strain>
    </source>
</reference>
<accession>A0ABZ1D6E7</accession>
<protein>
    <submittedName>
        <fullName evidence="2">Uncharacterized protein</fullName>
    </submittedName>
</protein>
<feature type="compositionally biased region" description="Polar residues" evidence="1">
    <location>
        <begin position="187"/>
        <end position="201"/>
    </location>
</feature>
<feature type="compositionally biased region" description="Polar residues" evidence="1">
    <location>
        <begin position="156"/>
        <end position="173"/>
    </location>
</feature>